<dbReference type="eggNOG" id="COG0084">
    <property type="taxonomic scope" value="Bacteria"/>
</dbReference>
<dbReference type="FunFam" id="3.20.20.140:FF:000005">
    <property type="entry name" value="TatD family hydrolase"/>
    <property type="match status" value="1"/>
</dbReference>
<keyword evidence="6" id="KW-1185">Reference proteome</keyword>
<dbReference type="EMBL" id="CP001124">
    <property type="protein sequence ID" value="ACH40929.1"/>
    <property type="molecule type" value="Genomic_DNA"/>
</dbReference>
<feature type="binding site" evidence="4">
    <location>
        <position position="149"/>
    </location>
    <ligand>
        <name>a divalent metal cation</name>
        <dbReference type="ChEBI" id="CHEBI:60240"/>
        <label>2</label>
    </ligand>
</feature>
<dbReference type="SUPFAM" id="SSF51556">
    <property type="entry name" value="Metallo-dependent hydrolases"/>
    <property type="match status" value="1"/>
</dbReference>
<organism evidence="5 6">
    <name type="scientific">Citrifermentans bemidjiense (strain ATCC BAA-1014 / DSM 16622 / JCM 12645 / Bem)</name>
    <name type="common">Geobacter bemidjiensis</name>
    <dbReference type="NCBI Taxonomy" id="404380"/>
    <lineage>
        <taxon>Bacteria</taxon>
        <taxon>Pseudomonadati</taxon>
        <taxon>Thermodesulfobacteriota</taxon>
        <taxon>Desulfuromonadia</taxon>
        <taxon>Geobacterales</taxon>
        <taxon>Geobacteraceae</taxon>
        <taxon>Citrifermentans</taxon>
    </lineage>
</organism>
<dbReference type="InterPro" id="IPR032466">
    <property type="entry name" value="Metal_Hydrolase"/>
</dbReference>
<evidence type="ECO:0000256" key="1">
    <source>
        <dbReference type="ARBA" id="ARBA00009275"/>
    </source>
</evidence>
<dbReference type="CDD" id="cd01310">
    <property type="entry name" value="TatD_DNAse"/>
    <property type="match status" value="1"/>
</dbReference>
<reference evidence="5 6" key="1">
    <citation type="submission" date="2008-07" db="EMBL/GenBank/DDBJ databases">
        <title>Complete sequence of Geobacter bemidjiensis BEM.</title>
        <authorList>
            <consortium name="US DOE Joint Genome Institute"/>
            <person name="Lucas S."/>
            <person name="Copeland A."/>
            <person name="Lapidus A."/>
            <person name="Glavina del Rio T."/>
            <person name="Dalin E."/>
            <person name="Tice H."/>
            <person name="Bruce D."/>
            <person name="Goodwin L."/>
            <person name="Pitluck S."/>
            <person name="Kiss H."/>
            <person name="Brettin T."/>
            <person name="Detter J.C."/>
            <person name="Han C."/>
            <person name="Kuske C.R."/>
            <person name="Schmutz J."/>
            <person name="Larimer F."/>
            <person name="Land M."/>
            <person name="Hauser L."/>
            <person name="Kyrpides N."/>
            <person name="Lykidis A."/>
            <person name="Lovley D."/>
            <person name="Richardson P."/>
        </authorList>
    </citation>
    <scope>NUCLEOTIDE SEQUENCE [LARGE SCALE GENOMIC DNA]</scope>
    <source>
        <strain evidence="6">ATCC BAA-1014 / DSM 16622 / JCM 12645 / Bem</strain>
    </source>
</reference>
<dbReference type="PIRSF" id="PIRSF005902">
    <property type="entry name" value="DNase_TatD"/>
    <property type="match status" value="1"/>
</dbReference>
<keyword evidence="3" id="KW-0378">Hydrolase</keyword>
<dbReference type="InterPro" id="IPR018228">
    <property type="entry name" value="DNase_TatD-rel_CS"/>
</dbReference>
<comment type="similarity">
    <text evidence="1">Belongs to the metallo-dependent hydrolases superfamily. TatD-type hydrolase family.</text>
</comment>
<dbReference type="InterPro" id="IPR015991">
    <property type="entry name" value="TatD/YcfH-like"/>
</dbReference>
<keyword evidence="2 4" id="KW-0479">Metal-binding</keyword>
<name>B5EFH4_CITBB</name>
<dbReference type="PANTHER" id="PTHR46124">
    <property type="entry name" value="D-AMINOACYL-TRNA DEACYLASE"/>
    <property type="match status" value="1"/>
</dbReference>
<dbReference type="PROSITE" id="PS01091">
    <property type="entry name" value="TATD_3"/>
    <property type="match status" value="1"/>
</dbReference>
<proteinExistence type="inferred from homology"/>
<dbReference type="PANTHER" id="PTHR46124:SF3">
    <property type="entry name" value="HYDROLASE"/>
    <property type="match status" value="1"/>
</dbReference>
<dbReference type="AlphaFoldDB" id="B5EFH4"/>
<evidence type="ECO:0000313" key="6">
    <source>
        <dbReference type="Proteomes" id="UP000008825"/>
    </source>
</evidence>
<dbReference type="Proteomes" id="UP000008825">
    <property type="component" value="Chromosome"/>
</dbReference>
<accession>B5EFH4</accession>
<feature type="binding site" evidence="4">
    <location>
        <position position="8"/>
    </location>
    <ligand>
        <name>a divalent metal cation</name>
        <dbReference type="ChEBI" id="CHEBI:60240"/>
        <label>1</label>
    </ligand>
</feature>
<dbReference type="Pfam" id="PF01026">
    <property type="entry name" value="TatD_DNase"/>
    <property type="match status" value="1"/>
</dbReference>
<dbReference type="GO" id="GO:0005829">
    <property type="term" value="C:cytosol"/>
    <property type="evidence" value="ECO:0007669"/>
    <property type="project" value="TreeGrafter"/>
</dbReference>
<dbReference type="KEGG" id="gbm:Gbem_3937"/>
<evidence type="ECO:0000256" key="3">
    <source>
        <dbReference type="ARBA" id="ARBA00022801"/>
    </source>
</evidence>
<dbReference type="GO" id="GO:0016788">
    <property type="term" value="F:hydrolase activity, acting on ester bonds"/>
    <property type="evidence" value="ECO:0007669"/>
    <property type="project" value="InterPro"/>
</dbReference>
<dbReference type="RefSeq" id="WP_012532363.1">
    <property type="nucleotide sequence ID" value="NC_011146.1"/>
</dbReference>
<dbReference type="GO" id="GO:0046872">
    <property type="term" value="F:metal ion binding"/>
    <property type="evidence" value="ECO:0007669"/>
    <property type="project" value="UniProtKB-KW"/>
</dbReference>
<sequence length="259" mass="28164">MLFDSHCHLDDPRLLPHLERLLPEAEAAGVTAFLVPGVAPQGWHRIRTLSAAYPQIYPAYGVHPMHAELLTPQAVSDLFQLATGASAIGEIGLDYLLPSPSRQVQQQAFRVQLRLAAEARLPVLLHCRKAFEDLLAIIREEGICGGVMHAFSGSLDSARSCLRLGLHISLAGSVTYANARRPLEVAAGIPLERLLLETDAPDLAPEPHRGSVNRPSYLLETATRVARIKGLSLEELGRATTGNATRLFRLQGNTSQLNL</sequence>
<evidence type="ECO:0000313" key="5">
    <source>
        <dbReference type="EMBL" id="ACH40929.1"/>
    </source>
</evidence>
<dbReference type="OrthoDB" id="9810005at2"/>
<dbReference type="PROSITE" id="PS01137">
    <property type="entry name" value="TATD_1"/>
    <property type="match status" value="1"/>
</dbReference>
<dbReference type="NCBIfam" id="TIGR00010">
    <property type="entry name" value="YchF/TatD family DNA exonuclease"/>
    <property type="match status" value="1"/>
</dbReference>
<dbReference type="STRING" id="404380.Gbem_3937"/>
<dbReference type="GO" id="GO:0004536">
    <property type="term" value="F:DNA nuclease activity"/>
    <property type="evidence" value="ECO:0007669"/>
    <property type="project" value="InterPro"/>
</dbReference>
<feature type="binding site" evidence="4">
    <location>
        <position position="126"/>
    </location>
    <ligand>
        <name>a divalent metal cation</name>
        <dbReference type="ChEBI" id="CHEBI:60240"/>
        <label>2</label>
    </ligand>
</feature>
<feature type="binding site" evidence="4">
    <location>
        <position position="199"/>
    </location>
    <ligand>
        <name>a divalent metal cation</name>
        <dbReference type="ChEBI" id="CHEBI:60240"/>
        <label>1</label>
    </ligand>
</feature>
<feature type="binding site" evidence="4">
    <location>
        <position position="6"/>
    </location>
    <ligand>
        <name>a divalent metal cation</name>
        <dbReference type="ChEBI" id="CHEBI:60240"/>
        <label>1</label>
    </ligand>
</feature>
<evidence type="ECO:0000256" key="2">
    <source>
        <dbReference type="ARBA" id="ARBA00022723"/>
    </source>
</evidence>
<feature type="binding site" evidence="4">
    <location>
        <position position="90"/>
    </location>
    <ligand>
        <name>a divalent metal cation</name>
        <dbReference type="ChEBI" id="CHEBI:60240"/>
        <label>1</label>
    </ligand>
</feature>
<dbReference type="HOGENOM" id="CLU_031506_4_0_7"/>
<dbReference type="Gene3D" id="3.20.20.140">
    <property type="entry name" value="Metal-dependent hydrolases"/>
    <property type="match status" value="1"/>
</dbReference>
<dbReference type="PROSITE" id="PS01090">
    <property type="entry name" value="TATD_2"/>
    <property type="match status" value="1"/>
</dbReference>
<evidence type="ECO:0000256" key="4">
    <source>
        <dbReference type="PIRSR" id="PIRSR005902-1"/>
    </source>
</evidence>
<dbReference type="InterPro" id="IPR001130">
    <property type="entry name" value="TatD-like"/>
</dbReference>
<protein>
    <submittedName>
        <fullName evidence="5">Magnesium-dependent deoxyribonuclease, TatD family</fullName>
    </submittedName>
</protein>
<reference evidence="5 6" key="2">
    <citation type="journal article" date="2010" name="BMC Genomics">
        <title>The genome of Geobacter bemidjiensis, exemplar for the subsurface clade of Geobacter species that predominate in Fe(III)-reducing subsurface environments.</title>
        <authorList>
            <person name="Aklujkar M."/>
            <person name="Young N.D."/>
            <person name="Holmes D."/>
            <person name="Chavan M."/>
            <person name="Risso C."/>
            <person name="Kiss H.E."/>
            <person name="Han C.S."/>
            <person name="Land M.L."/>
            <person name="Lovley D.R."/>
        </authorList>
    </citation>
    <scope>NUCLEOTIDE SEQUENCE [LARGE SCALE GENOMIC DNA]</scope>
    <source>
        <strain evidence="6">ATCC BAA-1014 / DSM 16622 / JCM 12645 / Bem</strain>
    </source>
</reference>
<gene>
    <name evidence="5" type="ordered locus">Gbem_3937</name>
</gene>